<dbReference type="RefSeq" id="WP_111400575.1">
    <property type="nucleotide sequence ID" value="NZ_QKYU01000046.1"/>
</dbReference>
<dbReference type="PANTHER" id="PTHR35790">
    <property type="entry name" value="HTH-TYPE TRANSCRIPTIONAL REGULATOR PCHR"/>
    <property type="match status" value="1"/>
</dbReference>
<feature type="domain" description="HTH marR-type" evidence="4">
    <location>
        <begin position="18"/>
        <end position="149"/>
    </location>
</feature>
<comment type="caution">
    <text evidence="5">The sequence shown here is derived from an EMBL/GenBank/DDBJ whole genome shotgun (WGS) entry which is preliminary data.</text>
</comment>
<accession>A0A2W7HW44</accession>
<sequence>MFPTSAKPATKPGRLVLNRYVPGLLTWVSNKMSSGASRVYRERFDLGVTDWRVLAYLGVEPTGTNAAICQLIGLDKAAVSRSVAILKKGGLVRSRPVAGRTVELTITAKGCRVYDRVLRLALTREETMLTGFDAAERELLIQFLHRVLVNVTAMNAVDVTETNR</sequence>
<dbReference type="OrthoDB" id="8906692at2"/>
<evidence type="ECO:0000256" key="3">
    <source>
        <dbReference type="ARBA" id="ARBA00023163"/>
    </source>
</evidence>
<dbReference type="Pfam" id="PF12802">
    <property type="entry name" value="MarR_2"/>
    <property type="match status" value="1"/>
</dbReference>
<dbReference type="SUPFAM" id="SSF46785">
    <property type="entry name" value="Winged helix' DNA-binding domain"/>
    <property type="match status" value="1"/>
</dbReference>
<dbReference type="InterPro" id="IPR052067">
    <property type="entry name" value="Metal_resp_HTH_trans_reg"/>
</dbReference>
<name>A0A2W7HW44_9PROT</name>
<dbReference type="AlphaFoldDB" id="A0A2W7HW44"/>
<dbReference type="InterPro" id="IPR000835">
    <property type="entry name" value="HTH_MarR-typ"/>
</dbReference>
<dbReference type="PANTHER" id="PTHR35790:SF4">
    <property type="entry name" value="HTH-TYPE TRANSCRIPTIONAL REGULATOR PCHR"/>
    <property type="match status" value="1"/>
</dbReference>
<gene>
    <name evidence="5" type="ORF">C8P66_1466</name>
</gene>
<dbReference type="InterPro" id="IPR036388">
    <property type="entry name" value="WH-like_DNA-bd_sf"/>
</dbReference>
<dbReference type="EMBL" id="QKYU01000046">
    <property type="protein sequence ID" value="PZW37585.1"/>
    <property type="molecule type" value="Genomic_DNA"/>
</dbReference>
<keyword evidence="6" id="KW-1185">Reference proteome</keyword>
<proteinExistence type="predicted"/>
<organism evidence="5 6">
    <name type="scientific">Humitalea rosea</name>
    <dbReference type="NCBI Taxonomy" id="990373"/>
    <lineage>
        <taxon>Bacteria</taxon>
        <taxon>Pseudomonadati</taxon>
        <taxon>Pseudomonadota</taxon>
        <taxon>Alphaproteobacteria</taxon>
        <taxon>Acetobacterales</taxon>
        <taxon>Roseomonadaceae</taxon>
        <taxon>Humitalea</taxon>
    </lineage>
</organism>
<evidence type="ECO:0000313" key="5">
    <source>
        <dbReference type="EMBL" id="PZW37585.1"/>
    </source>
</evidence>
<dbReference type="Gene3D" id="1.10.10.10">
    <property type="entry name" value="Winged helix-like DNA-binding domain superfamily/Winged helix DNA-binding domain"/>
    <property type="match status" value="1"/>
</dbReference>
<dbReference type="GO" id="GO:0003700">
    <property type="term" value="F:DNA-binding transcription factor activity"/>
    <property type="evidence" value="ECO:0007669"/>
    <property type="project" value="InterPro"/>
</dbReference>
<dbReference type="Proteomes" id="UP000249688">
    <property type="component" value="Unassembled WGS sequence"/>
</dbReference>
<dbReference type="SMART" id="SM00347">
    <property type="entry name" value="HTH_MARR"/>
    <property type="match status" value="1"/>
</dbReference>
<dbReference type="InterPro" id="IPR036390">
    <property type="entry name" value="WH_DNA-bd_sf"/>
</dbReference>
<keyword evidence="2 5" id="KW-0238">DNA-binding</keyword>
<dbReference type="GO" id="GO:0003677">
    <property type="term" value="F:DNA binding"/>
    <property type="evidence" value="ECO:0007669"/>
    <property type="project" value="UniProtKB-KW"/>
</dbReference>
<keyword evidence="1" id="KW-0805">Transcription regulation</keyword>
<reference evidence="5 6" key="1">
    <citation type="submission" date="2018-06" db="EMBL/GenBank/DDBJ databases">
        <title>Genomic Encyclopedia of Archaeal and Bacterial Type Strains, Phase II (KMG-II): from individual species to whole genera.</title>
        <authorList>
            <person name="Goeker M."/>
        </authorList>
    </citation>
    <scope>NUCLEOTIDE SEQUENCE [LARGE SCALE GENOMIC DNA]</scope>
    <source>
        <strain evidence="5 6">DSM 24525</strain>
    </source>
</reference>
<protein>
    <submittedName>
        <fullName evidence="5">DNA-binding MarR family transcriptional regulator</fullName>
    </submittedName>
</protein>
<evidence type="ECO:0000259" key="4">
    <source>
        <dbReference type="PROSITE" id="PS50995"/>
    </source>
</evidence>
<dbReference type="PROSITE" id="PS50995">
    <property type="entry name" value="HTH_MARR_2"/>
    <property type="match status" value="1"/>
</dbReference>
<evidence type="ECO:0000256" key="1">
    <source>
        <dbReference type="ARBA" id="ARBA00023015"/>
    </source>
</evidence>
<evidence type="ECO:0000313" key="6">
    <source>
        <dbReference type="Proteomes" id="UP000249688"/>
    </source>
</evidence>
<evidence type="ECO:0000256" key="2">
    <source>
        <dbReference type="ARBA" id="ARBA00023125"/>
    </source>
</evidence>
<keyword evidence="3" id="KW-0804">Transcription</keyword>